<dbReference type="GeneID" id="37269394"/>
<dbReference type="Proteomes" id="UP000245946">
    <property type="component" value="Unassembled WGS sequence"/>
</dbReference>
<feature type="compositionally biased region" description="Low complexity" evidence="1">
    <location>
        <begin position="152"/>
        <end position="172"/>
    </location>
</feature>
<feature type="compositionally biased region" description="Low complexity" evidence="1">
    <location>
        <begin position="51"/>
        <end position="105"/>
    </location>
</feature>
<feature type="compositionally biased region" description="Low complexity" evidence="1">
    <location>
        <begin position="118"/>
        <end position="139"/>
    </location>
</feature>
<sequence>MASPESGGATPGRARPATPPTGTAGAVSSSLSSARTPTRSGSIPEVVIYVSPSKSSRRPLPLGRASSSSQGSTSRSGSAHVPLPASTPMSSGLSSPPPESSAQSSVAVLPSLKRSRAADASPAPARLSAGDLAARFRAQAQERELAKKKQNGAATRPTPGRARRTAAAAAAALASDSDEELPDLDVSMLQAPSSSAAAAALAARQLELERRSHSPSASPDYSFGVRAKRSTAKADAYSFKLALVRPSQRRIDNARIKESAAVQAGLVEARTLKTKPVDEDAVEMRRMLTQKKRLRERGIGDASELDELLRQTRAEFARADGESDADSHASAPSRPPSSDSEEERMERALLAAQSEDEEMQEDALGGAGRAQAHAAMAIIKKSKSRPREQTETTQFRFWTSEAAAIAPPACPALDANNALDARLVAASRLPTFDRLAAILRSGILRQRGLFHQVSDSPESSRRGSDSSQMLADEERSPVVLATWLFQLAVHSADATLAASACSALRDVLAADAELLAGDVPSPSPETQTSLAVLALLASLPASFTALGASRDVLALCLECSPSDIKDAAASDGVKRGADRAQAVMQLLDVLELINELPTSVLLDPEVTTARHDAALALLCMQADAEPHALSLRLPQILPVLLKPRALRTGERALAGEAAICAKVQQVLAVSDVQTCLRIVRALPDIKPRARIVRAWCAWKCLLRDAEAAEPLSSPVLPLESMLNLGRASPLLVHAAQGASADGDADEDDYAALRERVCLLELALADLPLQLCLWEEVQDDDEERTSARPAFEAALEPFKEALASADGVLRPSSSRVELIEQLVTALREANAGIVDGRGAFLARSQTKDAMQRLELSLRYRLNALVGQEVDARRSQQARLSDMWAAAAAA</sequence>
<feature type="compositionally biased region" description="Low complexity" evidence="1">
    <location>
        <begin position="328"/>
        <end position="338"/>
    </location>
</feature>
<evidence type="ECO:0000256" key="1">
    <source>
        <dbReference type="SAM" id="MobiDB-lite"/>
    </source>
</evidence>
<dbReference type="AlphaFoldDB" id="A0A316ZHU6"/>
<reference evidence="2 3" key="1">
    <citation type="journal article" date="2018" name="Mol. Biol. Evol.">
        <title>Broad Genomic Sampling Reveals a Smut Pathogenic Ancestry of the Fungal Clade Ustilaginomycotina.</title>
        <authorList>
            <person name="Kijpornyongpan T."/>
            <person name="Mondo S.J."/>
            <person name="Barry K."/>
            <person name="Sandor L."/>
            <person name="Lee J."/>
            <person name="Lipzen A."/>
            <person name="Pangilinan J."/>
            <person name="LaButti K."/>
            <person name="Hainaut M."/>
            <person name="Henrissat B."/>
            <person name="Grigoriev I.V."/>
            <person name="Spatafora J.W."/>
            <person name="Aime M.C."/>
        </authorList>
    </citation>
    <scope>NUCLEOTIDE SEQUENCE [LARGE SCALE GENOMIC DNA]</scope>
    <source>
        <strain evidence="2 3">MCA 4186</strain>
    </source>
</reference>
<evidence type="ECO:0000313" key="3">
    <source>
        <dbReference type="Proteomes" id="UP000245946"/>
    </source>
</evidence>
<feature type="compositionally biased region" description="Low complexity" evidence="1">
    <location>
        <begin position="7"/>
        <end position="26"/>
    </location>
</feature>
<accession>A0A316ZHU6</accession>
<organism evidence="2 3">
    <name type="scientific">Tilletiopsis washingtonensis</name>
    <dbReference type="NCBI Taxonomy" id="58919"/>
    <lineage>
        <taxon>Eukaryota</taxon>
        <taxon>Fungi</taxon>
        <taxon>Dikarya</taxon>
        <taxon>Basidiomycota</taxon>
        <taxon>Ustilaginomycotina</taxon>
        <taxon>Exobasidiomycetes</taxon>
        <taxon>Entylomatales</taxon>
        <taxon>Entylomatales incertae sedis</taxon>
        <taxon>Tilletiopsis</taxon>
    </lineage>
</organism>
<feature type="compositionally biased region" description="Basic and acidic residues" evidence="1">
    <location>
        <begin position="317"/>
        <end position="327"/>
    </location>
</feature>
<feature type="region of interest" description="Disordered" evidence="1">
    <location>
        <begin position="1"/>
        <end position="180"/>
    </location>
</feature>
<evidence type="ECO:0000313" key="2">
    <source>
        <dbReference type="EMBL" id="PWN99865.1"/>
    </source>
</evidence>
<dbReference type="RefSeq" id="XP_025600144.1">
    <property type="nucleotide sequence ID" value="XM_025741850.1"/>
</dbReference>
<dbReference type="EMBL" id="KZ819287">
    <property type="protein sequence ID" value="PWN99865.1"/>
    <property type="molecule type" value="Genomic_DNA"/>
</dbReference>
<feature type="region of interest" description="Disordered" evidence="1">
    <location>
        <begin position="317"/>
        <end position="346"/>
    </location>
</feature>
<proteinExistence type="predicted"/>
<name>A0A316ZHU6_9BASI</name>
<protein>
    <submittedName>
        <fullName evidence="2">Uncharacterized protein</fullName>
    </submittedName>
</protein>
<dbReference type="OrthoDB" id="10328190at2759"/>
<gene>
    <name evidence="2" type="ORF">FA09DRAFT_328639</name>
</gene>
<keyword evidence="3" id="KW-1185">Reference proteome</keyword>
<feature type="compositionally biased region" description="Polar residues" evidence="1">
    <location>
        <begin position="27"/>
        <end position="41"/>
    </location>
</feature>